<evidence type="ECO:0000259" key="2">
    <source>
        <dbReference type="Pfam" id="PF19051"/>
    </source>
</evidence>
<dbReference type="GO" id="GO:0033712">
    <property type="term" value="F:1,5-anhydro-D-fructose reductase (1,5-anhydro-D-mannitol-forming) activity"/>
    <property type="evidence" value="ECO:0007669"/>
    <property type="project" value="UniProtKB-EC"/>
</dbReference>
<dbReference type="EMBL" id="SIHJ01000001">
    <property type="protein sequence ID" value="TWT35642.1"/>
    <property type="molecule type" value="Genomic_DNA"/>
</dbReference>
<reference evidence="4 5" key="1">
    <citation type="submission" date="2019-02" db="EMBL/GenBank/DDBJ databases">
        <title>Deep-cultivation of Planctomycetes and their phenomic and genomic characterization uncovers novel biology.</title>
        <authorList>
            <person name="Wiegand S."/>
            <person name="Jogler M."/>
            <person name="Boedeker C."/>
            <person name="Pinto D."/>
            <person name="Vollmers J."/>
            <person name="Rivas-Marin E."/>
            <person name="Kohn T."/>
            <person name="Peeters S.H."/>
            <person name="Heuer A."/>
            <person name="Rast P."/>
            <person name="Oberbeckmann S."/>
            <person name="Bunk B."/>
            <person name="Jeske O."/>
            <person name="Meyerdierks A."/>
            <person name="Storesund J.E."/>
            <person name="Kallscheuer N."/>
            <person name="Luecker S."/>
            <person name="Lage O.M."/>
            <person name="Pohl T."/>
            <person name="Merkel B.J."/>
            <person name="Hornburger P."/>
            <person name="Mueller R.-W."/>
            <person name="Bruemmer F."/>
            <person name="Labrenz M."/>
            <person name="Spormann A.M."/>
            <person name="Op Den Camp H."/>
            <person name="Overmann J."/>
            <person name="Amann R."/>
            <person name="Jetten M.S.M."/>
            <person name="Mascher T."/>
            <person name="Medema M.H."/>
            <person name="Devos D.P."/>
            <person name="Kaster A.-K."/>
            <person name="Ovreas L."/>
            <person name="Rohde M."/>
            <person name="Galperin M.Y."/>
            <person name="Jogler C."/>
        </authorList>
    </citation>
    <scope>NUCLEOTIDE SEQUENCE [LARGE SCALE GENOMIC DNA]</scope>
    <source>
        <strain evidence="4 5">KOR34</strain>
    </source>
</reference>
<dbReference type="AlphaFoldDB" id="A0A5C5VD53"/>
<dbReference type="Pfam" id="PF01408">
    <property type="entry name" value="GFO_IDH_MocA"/>
    <property type="match status" value="1"/>
</dbReference>
<dbReference type="Proteomes" id="UP000316714">
    <property type="component" value="Unassembled WGS sequence"/>
</dbReference>
<dbReference type="SUPFAM" id="SSF55347">
    <property type="entry name" value="Glyceraldehyde-3-phosphate dehydrogenase-like, C-terminal domain"/>
    <property type="match status" value="1"/>
</dbReference>
<gene>
    <name evidence="4" type="primary">afr_1</name>
    <name evidence="4" type="ORF">KOR34_05360</name>
</gene>
<feature type="domain" description="Gfo/Idh/MocA-like oxidoreductase N-terminal" evidence="1">
    <location>
        <begin position="41"/>
        <end position="163"/>
    </location>
</feature>
<keyword evidence="4" id="KW-0560">Oxidoreductase</keyword>
<dbReference type="GO" id="GO:0000166">
    <property type="term" value="F:nucleotide binding"/>
    <property type="evidence" value="ECO:0007669"/>
    <property type="project" value="InterPro"/>
</dbReference>
<dbReference type="Gene3D" id="3.30.360.10">
    <property type="entry name" value="Dihydrodipicolinate Reductase, domain 2"/>
    <property type="match status" value="1"/>
</dbReference>
<dbReference type="EC" id="1.1.1.292" evidence="4"/>
<organism evidence="4 5">
    <name type="scientific">Posidoniimonas corsicana</name>
    <dbReference type="NCBI Taxonomy" id="1938618"/>
    <lineage>
        <taxon>Bacteria</taxon>
        <taxon>Pseudomonadati</taxon>
        <taxon>Planctomycetota</taxon>
        <taxon>Planctomycetia</taxon>
        <taxon>Pirellulales</taxon>
        <taxon>Lacipirellulaceae</taxon>
        <taxon>Posidoniimonas</taxon>
    </lineage>
</organism>
<feature type="domain" description="GFO/IDH/MocA-like oxidoreductase" evidence="3">
    <location>
        <begin position="246"/>
        <end position="352"/>
    </location>
</feature>
<keyword evidence="5" id="KW-1185">Reference proteome</keyword>
<evidence type="ECO:0000259" key="3">
    <source>
        <dbReference type="Pfam" id="PF22725"/>
    </source>
</evidence>
<name>A0A5C5VD53_9BACT</name>
<protein>
    <submittedName>
        <fullName evidence="4">1,5-anhydro-D-fructose reductase</fullName>
        <ecNumber evidence="4">1.1.1.292</ecNumber>
    </submittedName>
</protein>
<dbReference type="InterPro" id="IPR055170">
    <property type="entry name" value="GFO_IDH_MocA-like_dom"/>
</dbReference>
<evidence type="ECO:0000313" key="5">
    <source>
        <dbReference type="Proteomes" id="UP000316714"/>
    </source>
</evidence>
<dbReference type="PANTHER" id="PTHR43818:SF5">
    <property type="entry name" value="OXIDOREDUCTASE FAMILY PROTEIN"/>
    <property type="match status" value="1"/>
</dbReference>
<dbReference type="InterPro" id="IPR043906">
    <property type="entry name" value="Gfo/Idh/MocA_OxRdtase_bact_C"/>
</dbReference>
<dbReference type="PROSITE" id="PS51318">
    <property type="entry name" value="TAT"/>
    <property type="match status" value="1"/>
</dbReference>
<feature type="domain" description="Gfo/Idh/MocA-like oxidoreductase bacterial type C-terminal" evidence="2">
    <location>
        <begin position="401"/>
        <end position="472"/>
    </location>
</feature>
<dbReference type="SUPFAM" id="SSF51735">
    <property type="entry name" value="NAD(P)-binding Rossmann-fold domains"/>
    <property type="match status" value="1"/>
</dbReference>
<proteinExistence type="predicted"/>
<dbReference type="PANTHER" id="PTHR43818">
    <property type="entry name" value="BCDNA.GH03377"/>
    <property type="match status" value="1"/>
</dbReference>
<dbReference type="InterPro" id="IPR050463">
    <property type="entry name" value="Gfo/Idh/MocA_oxidrdct_glycsds"/>
</dbReference>
<dbReference type="InterPro" id="IPR036291">
    <property type="entry name" value="NAD(P)-bd_dom_sf"/>
</dbReference>
<evidence type="ECO:0000313" key="4">
    <source>
        <dbReference type="EMBL" id="TWT35642.1"/>
    </source>
</evidence>
<dbReference type="OrthoDB" id="9788246at2"/>
<accession>A0A5C5VD53</accession>
<evidence type="ECO:0000259" key="1">
    <source>
        <dbReference type="Pfam" id="PF01408"/>
    </source>
</evidence>
<sequence>MNGPTRRDVLKYGSACAIAAIGPRFARSNERADALDRPVLGMIGTGIRFQTLAGAFFPNADIAAICDVDPSQLALGVQRLQSLSGSGQNAAPTTCDDYRRIIDRDDIDAIAIATPDHWHVKIAIEAMHAGKDVYCEKPLTLTIDEGRLIADAVKETGRVVQVGAHQRSARQFQLAAALLRDGRVGRPRRVTCAIGGSPVCDPLPKQSAPAGMNWDRWLGPTPAVDYRASLTLPESGYGSQYPYSRGHVHFRWWYEYGGGKITDWGAHHVDIALWALGDSIASEMSYEVEPLRVVHPIPLEDGRPTEDDRFNVATEFHARVRFANGVELDVVDSSDAVGVDNAILFEGDQGRYLVNRGKLVGKPVEQLAETGLPLEELDGMYSGLENGGAQLTDQGHEFVVEKHVKNFLACLKSRATPISGVDTNRHNLNVCHAINVALRLGKRVTFDPVKQSFVDDPLANSFIARPSRAGYEIDA</sequence>
<dbReference type="Pfam" id="PF19051">
    <property type="entry name" value="GFO_IDH_MocA_C2"/>
    <property type="match status" value="1"/>
</dbReference>
<dbReference type="Pfam" id="PF22725">
    <property type="entry name" value="GFO_IDH_MocA_C3"/>
    <property type="match status" value="1"/>
</dbReference>
<dbReference type="InterPro" id="IPR000683">
    <property type="entry name" value="Gfo/Idh/MocA-like_OxRdtase_N"/>
</dbReference>
<comment type="caution">
    <text evidence="4">The sequence shown here is derived from an EMBL/GenBank/DDBJ whole genome shotgun (WGS) entry which is preliminary data.</text>
</comment>
<dbReference type="Gene3D" id="3.40.50.720">
    <property type="entry name" value="NAD(P)-binding Rossmann-like Domain"/>
    <property type="match status" value="1"/>
</dbReference>
<dbReference type="InterPro" id="IPR006311">
    <property type="entry name" value="TAT_signal"/>
</dbReference>